<dbReference type="Proteomes" id="UP000236630">
    <property type="component" value="Unassembled WGS sequence"/>
</dbReference>
<dbReference type="EMBL" id="BDQV01000096">
    <property type="protein sequence ID" value="GAY53680.1"/>
    <property type="molecule type" value="Genomic_DNA"/>
</dbReference>
<dbReference type="Pfam" id="PF12937">
    <property type="entry name" value="F-box-like"/>
    <property type="match status" value="1"/>
</dbReference>
<evidence type="ECO:0000256" key="1">
    <source>
        <dbReference type="SAM" id="Phobius"/>
    </source>
</evidence>
<dbReference type="InterPro" id="IPR036047">
    <property type="entry name" value="F-box-like_dom_sf"/>
</dbReference>
<dbReference type="CDD" id="cd09917">
    <property type="entry name" value="F-box_SF"/>
    <property type="match status" value="1"/>
</dbReference>
<evidence type="ECO:0000313" key="4">
    <source>
        <dbReference type="EMBL" id="GAY53680.1"/>
    </source>
</evidence>
<dbReference type="PANTHER" id="PTHR33784">
    <property type="entry name" value="OS05G0482100 PROTEIN"/>
    <property type="match status" value="1"/>
</dbReference>
<feature type="domain" description="At2g35280-like TPR" evidence="3">
    <location>
        <begin position="57"/>
        <end position="162"/>
    </location>
</feature>
<dbReference type="PANTHER" id="PTHR33784:SF48">
    <property type="entry name" value="FAMILY PROTEIN, PUTATIVE-RELATED"/>
    <property type="match status" value="1"/>
</dbReference>
<dbReference type="InterPro" id="IPR040338">
    <property type="entry name" value="At1g67623-like"/>
</dbReference>
<dbReference type="AlphaFoldDB" id="A0A2H5PMV1"/>
<sequence>MFRTRSIFSLPDELLSEILARVGACSLDDLLNAGLSCKLFNEITFDKYVLRQASIEKIPAMPWHKNYSFLEKCRDSGNPEALYKQGVVEFFSYSNLEAGVAYLDIATKSGHLGASYILGVIFLCKDDEDDDNESNQKGMQHLDKVYRAKRLSQCRNKLQSITQTLWKNYYLKPKLNKCPSRKNHGLKVGWPCEVDDIELMATTNMIFGSSVVLIKLILTYMYMYIRKLVFDANTKVFDECLSESSSPELRIRSLGDRAVNRQAIGDLALNIANWRSCRIDHT</sequence>
<protein>
    <submittedName>
        <fullName evidence="4">Uncharacterized protein</fullName>
    </submittedName>
</protein>
<keyword evidence="1" id="KW-1133">Transmembrane helix</keyword>
<evidence type="ECO:0000259" key="3">
    <source>
        <dbReference type="Pfam" id="PF23310"/>
    </source>
</evidence>
<keyword evidence="5" id="KW-1185">Reference proteome</keyword>
<reference evidence="4 5" key="1">
    <citation type="journal article" date="2017" name="Front. Genet.">
        <title>Draft sequencing of the heterozygous diploid genome of Satsuma (Citrus unshiu Marc.) using a hybrid assembly approach.</title>
        <authorList>
            <person name="Shimizu T."/>
            <person name="Tanizawa Y."/>
            <person name="Mochizuki T."/>
            <person name="Nagasaki H."/>
            <person name="Yoshioka T."/>
            <person name="Toyoda A."/>
            <person name="Fujiyama A."/>
            <person name="Kaminuma E."/>
            <person name="Nakamura Y."/>
        </authorList>
    </citation>
    <scope>NUCLEOTIDE SEQUENCE [LARGE SCALE GENOMIC DNA]</scope>
    <source>
        <strain evidence="5">cv. Miyagawa wase</strain>
    </source>
</reference>
<dbReference type="Gene3D" id="1.20.1280.50">
    <property type="match status" value="1"/>
</dbReference>
<evidence type="ECO:0000313" key="5">
    <source>
        <dbReference type="Proteomes" id="UP000236630"/>
    </source>
</evidence>
<comment type="caution">
    <text evidence="4">The sequence shown here is derived from an EMBL/GenBank/DDBJ whole genome shotgun (WGS) entry which is preliminary data.</text>
</comment>
<gene>
    <name evidence="4" type="ORF">CUMW_150900</name>
</gene>
<organism evidence="4 5">
    <name type="scientific">Citrus unshiu</name>
    <name type="common">Satsuma mandarin</name>
    <name type="synonym">Citrus nobilis var. unshiu</name>
    <dbReference type="NCBI Taxonomy" id="55188"/>
    <lineage>
        <taxon>Eukaryota</taxon>
        <taxon>Viridiplantae</taxon>
        <taxon>Streptophyta</taxon>
        <taxon>Embryophyta</taxon>
        <taxon>Tracheophyta</taxon>
        <taxon>Spermatophyta</taxon>
        <taxon>Magnoliopsida</taxon>
        <taxon>eudicotyledons</taxon>
        <taxon>Gunneridae</taxon>
        <taxon>Pentapetalae</taxon>
        <taxon>rosids</taxon>
        <taxon>malvids</taxon>
        <taxon>Sapindales</taxon>
        <taxon>Rutaceae</taxon>
        <taxon>Aurantioideae</taxon>
        <taxon>Citrus</taxon>
    </lineage>
</organism>
<dbReference type="Pfam" id="PF23310">
    <property type="entry name" value="TPR_27"/>
    <property type="match status" value="1"/>
</dbReference>
<proteinExistence type="predicted"/>
<name>A0A2H5PMV1_CITUN</name>
<dbReference type="InterPro" id="IPR057136">
    <property type="entry name" value="At2g35280_TPR_dom"/>
</dbReference>
<dbReference type="InterPro" id="IPR001810">
    <property type="entry name" value="F-box_dom"/>
</dbReference>
<evidence type="ECO:0000259" key="2">
    <source>
        <dbReference type="Pfam" id="PF12937"/>
    </source>
</evidence>
<dbReference type="STRING" id="55188.A0A2H5PMV1"/>
<keyword evidence="1" id="KW-0472">Membrane</keyword>
<feature type="transmembrane region" description="Helical" evidence="1">
    <location>
        <begin position="205"/>
        <end position="225"/>
    </location>
</feature>
<keyword evidence="1" id="KW-0812">Transmembrane</keyword>
<feature type="domain" description="F-box" evidence="2">
    <location>
        <begin position="8"/>
        <end position="50"/>
    </location>
</feature>
<accession>A0A2H5PMV1</accession>
<dbReference type="SUPFAM" id="SSF81383">
    <property type="entry name" value="F-box domain"/>
    <property type="match status" value="1"/>
</dbReference>